<dbReference type="Gene3D" id="3.40.50.300">
    <property type="entry name" value="P-loop containing nucleotide triphosphate hydrolases"/>
    <property type="match status" value="1"/>
</dbReference>
<dbReference type="InterPro" id="IPR027417">
    <property type="entry name" value="P-loop_NTPase"/>
</dbReference>
<protein>
    <recommendedName>
        <fullName evidence="3">DNA helicase</fullName>
    </recommendedName>
</protein>
<evidence type="ECO:0000313" key="1">
    <source>
        <dbReference type="EMBL" id="KKW89652.1"/>
    </source>
</evidence>
<dbReference type="SUPFAM" id="SSF52540">
    <property type="entry name" value="P-loop containing nucleoside triphosphate hydrolases"/>
    <property type="match status" value="1"/>
</dbReference>
<name>A0A0M3AHU7_9SPHN</name>
<accession>A0A0M3AHU7</accession>
<keyword evidence="2" id="KW-1185">Reference proteome</keyword>
<dbReference type="Proteomes" id="UP000033874">
    <property type="component" value="Unassembled WGS sequence"/>
</dbReference>
<proteinExistence type="predicted"/>
<comment type="caution">
    <text evidence="1">The sequence shown here is derived from an EMBL/GenBank/DDBJ whole genome shotgun (WGS) entry which is preliminary data.</text>
</comment>
<dbReference type="AlphaFoldDB" id="A0A0M3AHU7"/>
<dbReference type="PATRIC" id="fig|56193.3.peg.5211"/>
<organism evidence="1 2">
    <name type="scientific">Sphingobium chungbukense</name>
    <dbReference type="NCBI Taxonomy" id="56193"/>
    <lineage>
        <taxon>Bacteria</taxon>
        <taxon>Pseudomonadati</taxon>
        <taxon>Pseudomonadota</taxon>
        <taxon>Alphaproteobacteria</taxon>
        <taxon>Sphingomonadales</taxon>
        <taxon>Sphingomonadaceae</taxon>
        <taxon>Sphingobium</taxon>
    </lineage>
</organism>
<evidence type="ECO:0000313" key="2">
    <source>
        <dbReference type="Proteomes" id="UP000033874"/>
    </source>
</evidence>
<sequence length="100" mass="10878">MREASGFYGQSANVFLGWLENKVGLKGEDLRPNPAGAEADGIEIVTWHASKGREWPVVVVCGLDHKLDPRAGTFSTKFPDFDDLDQVIEQATLAYATALA</sequence>
<dbReference type="STRING" id="56193.YP76_24710"/>
<evidence type="ECO:0008006" key="3">
    <source>
        <dbReference type="Google" id="ProtNLM"/>
    </source>
</evidence>
<gene>
    <name evidence="1" type="ORF">YP76_24710</name>
</gene>
<reference evidence="1 2" key="1">
    <citation type="submission" date="2015-04" db="EMBL/GenBank/DDBJ databases">
        <title>Genome sequence of aromatic hydrocarbons-degrading Sphingobium chungbukense DJ77.</title>
        <authorList>
            <person name="Kim Y.-C."/>
            <person name="Chae J.-C."/>
        </authorList>
    </citation>
    <scope>NUCLEOTIDE SEQUENCE [LARGE SCALE GENOMIC DNA]</scope>
    <source>
        <strain evidence="1 2">DJ77</strain>
    </source>
</reference>
<dbReference type="EMBL" id="LBIC01000019">
    <property type="protein sequence ID" value="KKW89652.1"/>
    <property type="molecule type" value="Genomic_DNA"/>
</dbReference>